<dbReference type="EMBL" id="VBUT01000002">
    <property type="protein sequence ID" value="TLF80797.1"/>
    <property type="molecule type" value="Genomic_DNA"/>
</dbReference>
<keyword evidence="1 3" id="KW-0732">Signal</keyword>
<dbReference type="Proteomes" id="UP000306378">
    <property type="component" value="Unassembled WGS sequence"/>
</dbReference>
<evidence type="ECO:0000313" key="5">
    <source>
        <dbReference type="EMBL" id="TLF80797.1"/>
    </source>
</evidence>
<dbReference type="PANTHER" id="PTHR10900:SF77">
    <property type="entry name" value="FI19380P1"/>
    <property type="match status" value="1"/>
</dbReference>
<accession>A0A5R8NWV8</accession>
<feature type="region of interest" description="Disordered" evidence="2">
    <location>
        <begin position="25"/>
        <end position="56"/>
    </location>
</feature>
<dbReference type="PROSITE" id="PS51257">
    <property type="entry name" value="PROKAR_LIPOPROTEIN"/>
    <property type="match status" value="1"/>
</dbReference>
<evidence type="ECO:0000313" key="6">
    <source>
        <dbReference type="Proteomes" id="UP000306378"/>
    </source>
</evidence>
<dbReference type="SUPFAM" id="SSF82153">
    <property type="entry name" value="FAS1 domain"/>
    <property type="match status" value="1"/>
</dbReference>
<feature type="compositionally biased region" description="Low complexity" evidence="2">
    <location>
        <begin position="30"/>
        <end position="39"/>
    </location>
</feature>
<sequence length="219" mass="21886">MRNTRAALATVLLAFAVTAAAGCTEDESDSSSASATTEAVQTTTAPGTSMPAGDPAAGLVGPGCASYAEQVPSGPGSVEGMAAEPVGVAAANNPLLTQLTAAVSGQLNPQVNLVDTLNSGEFTIFAPVDEAFAAVDPATIETLKTDAQLLTTVLTYHAVPGRLSPDEVAGTHKSVQGADVTVTRSGDDIQVGDASVICGGVQTQNATVYLIDAVLMPPM</sequence>
<dbReference type="Gene3D" id="2.30.180.10">
    <property type="entry name" value="FAS1 domain"/>
    <property type="match status" value="1"/>
</dbReference>
<dbReference type="InterPro" id="IPR050904">
    <property type="entry name" value="Adhesion/Biosynth-related"/>
</dbReference>
<proteinExistence type="predicted"/>
<name>A0A5R8NWV8_9NOCA</name>
<dbReference type="Pfam" id="PF02469">
    <property type="entry name" value="Fasciclin"/>
    <property type="match status" value="1"/>
</dbReference>
<evidence type="ECO:0000256" key="1">
    <source>
        <dbReference type="ARBA" id="ARBA00022729"/>
    </source>
</evidence>
<protein>
    <submittedName>
        <fullName evidence="5">Fasciclin domain-containing protein</fullName>
    </submittedName>
</protein>
<feature type="domain" description="FAS1" evidence="4">
    <location>
        <begin position="83"/>
        <end position="215"/>
    </location>
</feature>
<feature type="chain" id="PRO_5024451650" evidence="3">
    <location>
        <begin position="22"/>
        <end position="219"/>
    </location>
</feature>
<evidence type="ECO:0000256" key="2">
    <source>
        <dbReference type="SAM" id="MobiDB-lite"/>
    </source>
</evidence>
<dbReference type="RefSeq" id="WP_138446448.1">
    <property type="nucleotide sequence ID" value="NZ_VBUT01000002.1"/>
</dbReference>
<evidence type="ECO:0000256" key="3">
    <source>
        <dbReference type="SAM" id="SignalP"/>
    </source>
</evidence>
<organism evidence="5 6">
    <name type="scientific">Nocardia cyriacigeorgica</name>
    <dbReference type="NCBI Taxonomy" id="135487"/>
    <lineage>
        <taxon>Bacteria</taxon>
        <taxon>Bacillati</taxon>
        <taxon>Actinomycetota</taxon>
        <taxon>Actinomycetes</taxon>
        <taxon>Mycobacteriales</taxon>
        <taxon>Nocardiaceae</taxon>
        <taxon>Nocardia</taxon>
    </lineage>
</organism>
<dbReference type="InterPro" id="IPR036378">
    <property type="entry name" value="FAS1_dom_sf"/>
</dbReference>
<dbReference type="SMART" id="SM00554">
    <property type="entry name" value="FAS1"/>
    <property type="match status" value="1"/>
</dbReference>
<evidence type="ECO:0000259" key="4">
    <source>
        <dbReference type="PROSITE" id="PS50213"/>
    </source>
</evidence>
<dbReference type="PANTHER" id="PTHR10900">
    <property type="entry name" value="PERIOSTIN-RELATED"/>
    <property type="match status" value="1"/>
</dbReference>
<gene>
    <name evidence="5" type="ORF">FEK34_03610</name>
</gene>
<reference evidence="5 6" key="1">
    <citation type="submission" date="2019-05" db="EMBL/GenBank/DDBJ databases">
        <title>Genomes sequences of two Nocardia cyriacigeorgica environmental isolates, type strains Nocardia asteroides ATCC 19247 and Nocardia cyriacigeorgica DSM 44484.</title>
        <authorList>
            <person name="Vautrin F."/>
            <person name="Bergeron E."/>
            <person name="Dubost A."/>
            <person name="Abrouk D."/>
            <person name="Rodriguez Nava V."/>
            <person name="Pujic P."/>
        </authorList>
    </citation>
    <scope>NUCLEOTIDE SEQUENCE [LARGE SCALE GENOMIC DNA]</scope>
    <source>
        <strain evidence="5 6">EML 446</strain>
    </source>
</reference>
<dbReference type="PROSITE" id="PS50213">
    <property type="entry name" value="FAS1"/>
    <property type="match status" value="1"/>
</dbReference>
<dbReference type="FunFam" id="2.30.180.10:FF:000019">
    <property type="entry name" value="Cell surface lipoprotein"/>
    <property type="match status" value="1"/>
</dbReference>
<dbReference type="AlphaFoldDB" id="A0A5R8NWV8"/>
<comment type="caution">
    <text evidence="5">The sequence shown here is derived from an EMBL/GenBank/DDBJ whole genome shotgun (WGS) entry which is preliminary data.</text>
</comment>
<feature type="signal peptide" evidence="3">
    <location>
        <begin position="1"/>
        <end position="21"/>
    </location>
</feature>
<dbReference type="InterPro" id="IPR000782">
    <property type="entry name" value="FAS1_domain"/>
</dbReference>